<proteinExistence type="predicted"/>
<evidence type="ECO:0000259" key="6">
    <source>
        <dbReference type="PROSITE" id="PS51012"/>
    </source>
</evidence>
<accession>M1XTV0</accession>
<feature type="transmembrane region" description="Helical" evidence="5">
    <location>
        <begin position="238"/>
        <end position="259"/>
    </location>
</feature>
<comment type="subcellular location">
    <subcellularLocation>
        <location evidence="1">Membrane</location>
        <topology evidence="1">Multi-pass membrane protein</topology>
    </subcellularLocation>
</comment>
<dbReference type="InterPro" id="IPR000412">
    <property type="entry name" value="ABC_2_transport"/>
</dbReference>
<feature type="transmembrane region" description="Helical" evidence="5">
    <location>
        <begin position="63"/>
        <end position="82"/>
    </location>
</feature>
<keyword evidence="8" id="KW-1185">Reference proteome</keyword>
<evidence type="ECO:0000256" key="3">
    <source>
        <dbReference type="ARBA" id="ARBA00022989"/>
    </source>
</evidence>
<name>M1XTV0_NATM8</name>
<sequence length="263" mass="27786">MSRVGRIGAETRAAWFAFVRRRTAVFFTFFFPVILILIFGALIRTDPAGGGLFAEPPGYYVAGYLAVVVLFTPLSRIGSEVARHREGNRFEKLATTPLSRGEWLLAQTLVNVAVIGLASLVILGMVLAVTDATFAASPLVVPYLALAVALFCGFGALLGRVADSQDGVIAASNGVAIPLLFLSETFVTPALLPAWFVPFMDLSPLSYFARGLRAATYRPPDGAGARVGEAGLVGADPYLNLAVLAVLAVGFFAVGAYALPRTD</sequence>
<evidence type="ECO:0000256" key="2">
    <source>
        <dbReference type="ARBA" id="ARBA00022692"/>
    </source>
</evidence>
<evidence type="ECO:0000313" key="7">
    <source>
        <dbReference type="EMBL" id="CCQ37924.1"/>
    </source>
</evidence>
<dbReference type="Pfam" id="PF01061">
    <property type="entry name" value="ABC2_membrane"/>
    <property type="match status" value="1"/>
</dbReference>
<dbReference type="KEGG" id="nmo:Nmlp_3812"/>
<dbReference type="STRING" id="268739.Nmlp_3812"/>
<dbReference type="InterPro" id="IPR047817">
    <property type="entry name" value="ABC2_TM_bact-type"/>
</dbReference>
<feature type="transmembrane region" description="Helical" evidence="5">
    <location>
        <begin position="103"/>
        <end position="128"/>
    </location>
</feature>
<protein>
    <submittedName>
        <fullName evidence="7">ABC-type transport system permease protein</fullName>
    </submittedName>
</protein>
<dbReference type="EMBL" id="HF582854">
    <property type="protein sequence ID" value="CCQ37924.1"/>
    <property type="molecule type" value="Genomic_DNA"/>
</dbReference>
<evidence type="ECO:0000256" key="5">
    <source>
        <dbReference type="SAM" id="Phobius"/>
    </source>
</evidence>
<organism evidence="7 8">
    <name type="scientific">Natronomonas moolapensis (strain DSM 18674 / CECT 7526 / JCM 14361 / 8.8.11)</name>
    <dbReference type="NCBI Taxonomy" id="268739"/>
    <lineage>
        <taxon>Archaea</taxon>
        <taxon>Methanobacteriati</taxon>
        <taxon>Methanobacteriota</taxon>
        <taxon>Stenosarchaea group</taxon>
        <taxon>Halobacteria</taxon>
        <taxon>Halobacteriales</taxon>
        <taxon>Natronomonadaceae</taxon>
        <taxon>Natronomonas</taxon>
    </lineage>
</organism>
<dbReference type="PIRSF" id="PIRSF006648">
    <property type="entry name" value="DrrB"/>
    <property type="match status" value="1"/>
</dbReference>
<evidence type="ECO:0000256" key="4">
    <source>
        <dbReference type="ARBA" id="ARBA00023136"/>
    </source>
</evidence>
<evidence type="ECO:0000313" key="8">
    <source>
        <dbReference type="Proteomes" id="UP000011867"/>
    </source>
</evidence>
<reference evidence="7 8" key="1">
    <citation type="journal article" date="2013" name="Genome Announc.">
        <title>Genome of the haloarchaeon Natronomonas moolapensis, a neutrophilic member of a previously haloalkaliphilic genus.</title>
        <authorList>
            <person name="Dyall-Smith M.L."/>
            <person name="Pfeiffer F."/>
            <person name="Oberwinkler T."/>
            <person name="Klee K."/>
            <person name="Rampp M."/>
            <person name="Palm P."/>
            <person name="Gross K."/>
            <person name="Schuster S.C."/>
            <person name="Oesterhelt D."/>
        </authorList>
    </citation>
    <scope>NUCLEOTIDE SEQUENCE [LARGE SCALE GENOMIC DNA]</scope>
    <source>
        <strain evidence="8">DSM 18674 / JCM 14361 / 8.8.11</strain>
    </source>
</reference>
<dbReference type="RefSeq" id="WP_015410651.1">
    <property type="nucleotide sequence ID" value="NC_020388.1"/>
</dbReference>
<keyword evidence="2 5" id="KW-0812">Transmembrane</keyword>
<dbReference type="Proteomes" id="UP000011867">
    <property type="component" value="Chromosome"/>
</dbReference>
<feature type="transmembrane region" description="Helical" evidence="5">
    <location>
        <begin position="140"/>
        <end position="162"/>
    </location>
</feature>
<dbReference type="eggNOG" id="arCOG01467">
    <property type="taxonomic scope" value="Archaea"/>
</dbReference>
<evidence type="ECO:0000256" key="1">
    <source>
        <dbReference type="ARBA" id="ARBA00004141"/>
    </source>
</evidence>
<dbReference type="InterPro" id="IPR051784">
    <property type="entry name" value="Nod_factor_ABC_transporter"/>
</dbReference>
<feature type="domain" description="ABC transmembrane type-2" evidence="6">
    <location>
        <begin position="23"/>
        <end position="262"/>
    </location>
</feature>
<keyword evidence="3 5" id="KW-1133">Transmembrane helix</keyword>
<dbReference type="HOGENOM" id="CLU_1118251_0_0_2"/>
<dbReference type="PROSITE" id="PS51012">
    <property type="entry name" value="ABC_TM2"/>
    <property type="match status" value="1"/>
</dbReference>
<dbReference type="PANTHER" id="PTHR43229">
    <property type="entry name" value="NODULATION PROTEIN J"/>
    <property type="match status" value="1"/>
</dbReference>
<dbReference type="PANTHER" id="PTHR43229:SF6">
    <property type="entry name" value="ABC-TYPE MULTIDRUG TRANSPORT SYSTEM, PERMEASE COMPONENT"/>
    <property type="match status" value="1"/>
</dbReference>
<dbReference type="GO" id="GO:0043190">
    <property type="term" value="C:ATP-binding cassette (ABC) transporter complex"/>
    <property type="evidence" value="ECO:0007669"/>
    <property type="project" value="InterPro"/>
</dbReference>
<dbReference type="GeneID" id="14652087"/>
<gene>
    <name evidence="7" type="ordered locus">Nmlp_3812</name>
</gene>
<feature type="transmembrane region" description="Helical" evidence="5">
    <location>
        <begin position="174"/>
        <end position="196"/>
    </location>
</feature>
<dbReference type="AlphaFoldDB" id="M1XTV0"/>
<dbReference type="OrthoDB" id="203821at2157"/>
<feature type="transmembrane region" description="Helical" evidence="5">
    <location>
        <begin position="24"/>
        <end position="43"/>
    </location>
</feature>
<dbReference type="GO" id="GO:0140359">
    <property type="term" value="F:ABC-type transporter activity"/>
    <property type="evidence" value="ECO:0007669"/>
    <property type="project" value="InterPro"/>
</dbReference>
<dbReference type="InterPro" id="IPR013525">
    <property type="entry name" value="ABC2_TM"/>
</dbReference>
<keyword evidence="4 5" id="KW-0472">Membrane</keyword>